<keyword evidence="1 4" id="KW-0639">Primosome</keyword>
<accession>A0A857J9R5</accession>
<name>A0A857J9R5_9BURK</name>
<dbReference type="PROSITE" id="PS50935">
    <property type="entry name" value="SSB"/>
    <property type="match status" value="1"/>
</dbReference>
<evidence type="ECO:0000256" key="3">
    <source>
        <dbReference type="ARBA" id="ARBA00023125"/>
    </source>
</evidence>
<dbReference type="GO" id="GO:0006269">
    <property type="term" value="P:DNA replication, synthesis of primer"/>
    <property type="evidence" value="ECO:0007669"/>
    <property type="project" value="UniProtKB-KW"/>
</dbReference>
<gene>
    <name evidence="4 5" type="primary">priB</name>
    <name evidence="5" type="ORF">GT347_23770</name>
</gene>
<dbReference type="Gene3D" id="2.40.50.140">
    <property type="entry name" value="Nucleic acid-binding proteins"/>
    <property type="match status" value="1"/>
</dbReference>
<keyword evidence="3 4" id="KW-0238">DNA-binding</keyword>
<dbReference type="GO" id="GO:1990077">
    <property type="term" value="C:primosome complex"/>
    <property type="evidence" value="ECO:0007669"/>
    <property type="project" value="UniProtKB-UniRule"/>
</dbReference>
<keyword evidence="2 4" id="KW-0235">DNA replication</keyword>
<evidence type="ECO:0000256" key="1">
    <source>
        <dbReference type="ARBA" id="ARBA00022515"/>
    </source>
</evidence>
<comment type="function">
    <text evidence="4">Involved in the restart of stalled replication forks, which reloads the replicative helicase on sites other than the origin of replication; the PriA-PriB pathway is the major replication restart pathway. During primosome assembly it facilitates complex formation between PriA and DnaT on DNA; stabilizes PriA on DNA. Stimulates the DNA unwinding activity of PriA helicase.</text>
</comment>
<dbReference type="Pfam" id="PF22657">
    <property type="entry name" value="SSB_1"/>
    <property type="match status" value="1"/>
</dbReference>
<proteinExistence type="inferred from homology"/>
<dbReference type="AlphaFoldDB" id="A0A857J9R5"/>
<dbReference type="InterPro" id="IPR023646">
    <property type="entry name" value="Prisomal_replication_PriB"/>
</dbReference>
<dbReference type="InterPro" id="IPR000424">
    <property type="entry name" value="Primosome_PriB/ssb"/>
</dbReference>
<dbReference type="RefSeq" id="WP_160554544.1">
    <property type="nucleotide sequence ID" value="NZ_CP047650.1"/>
</dbReference>
<evidence type="ECO:0000313" key="5">
    <source>
        <dbReference type="EMBL" id="QHJ00735.1"/>
    </source>
</evidence>
<dbReference type="NCBIfam" id="TIGR04418">
    <property type="entry name" value="PriB_gamma"/>
    <property type="match status" value="1"/>
</dbReference>
<evidence type="ECO:0000313" key="6">
    <source>
        <dbReference type="Proteomes" id="UP000464787"/>
    </source>
</evidence>
<dbReference type="Proteomes" id="UP000464787">
    <property type="component" value="Chromosome"/>
</dbReference>
<comment type="subunit">
    <text evidence="4">Homodimer. Interacts with PriA and DnaT. Component of the replication restart primosome. Primosome assembly occurs via a 'hand-off' mechanism. PriA binds to replication forks, subsequently PriB then DnaT bind; DnaT then displaces ssDNA to generate the helicase loading substrate.</text>
</comment>
<dbReference type="KEGG" id="xyk:GT347_23770"/>
<organism evidence="5 6">
    <name type="scientific">Xylophilus rhododendri</name>
    <dbReference type="NCBI Taxonomy" id="2697032"/>
    <lineage>
        <taxon>Bacteria</taxon>
        <taxon>Pseudomonadati</taxon>
        <taxon>Pseudomonadota</taxon>
        <taxon>Betaproteobacteria</taxon>
        <taxon>Burkholderiales</taxon>
        <taxon>Xylophilus</taxon>
    </lineage>
</organism>
<dbReference type="SUPFAM" id="SSF50249">
    <property type="entry name" value="Nucleic acid-binding proteins"/>
    <property type="match status" value="1"/>
</dbReference>
<dbReference type="PIRSF" id="PIRSF003135">
    <property type="entry name" value="Primosomal_n"/>
    <property type="match status" value="1"/>
</dbReference>
<evidence type="ECO:0000256" key="2">
    <source>
        <dbReference type="ARBA" id="ARBA00022705"/>
    </source>
</evidence>
<dbReference type="GO" id="GO:0003697">
    <property type="term" value="F:single-stranded DNA binding"/>
    <property type="evidence" value="ECO:0007669"/>
    <property type="project" value="UniProtKB-UniRule"/>
</dbReference>
<reference evidence="5 6" key="1">
    <citation type="submission" date="2020-01" db="EMBL/GenBank/DDBJ databases">
        <title>Genome sequencing of strain KACC 21265.</title>
        <authorList>
            <person name="Heo J."/>
            <person name="Kim S.-J."/>
            <person name="Kim J.-S."/>
            <person name="Hong S.-B."/>
            <person name="Kwon S.-W."/>
        </authorList>
    </citation>
    <scope>NUCLEOTIDE SEQUENCE [LARGE SCALE GENOMIC DNA]</scope>
    <source>
        <strain evidence="5 6">KACC 21265</strain>
    </source>
</reference>
<sequence>MDNHLVISACISEAKPLRYTPAGLPALDMRLEHTSRTTESGQQREVRLDIKAVAIGAIAERLAGQEIGSPWRFTGFLASPRSARTVVFHVQDFQQI</sequence>
<evidence type="ECO:0000256" key="4">
    <source>
        <dbReference type="HAMAP-Rule" id="MF_00720"/>
    </source>
</evidence>
<comment type="similarity">
    <text evidence="4">Belongs to the PriB family.</text>
</comment>
<keyword evidence="6" id="KW-1185">Reference proteome</keyword>
<dbReference type="EMBL" id="CP047650">
    <property type="protein sequence ID" value="QHJ00735.1"/>
    <property type="molecule type" value="Genomic_DNA"/>
</dbReference>
<protein>
    <recommendedName>
        <fullName evidence="4">Replication restart protein PriB</fullName>
    </recommendedName>
</protein>
<dbReference type="InterPro" id="IPR012340">
    <property type="entry name" value="NA-bd_OB-fold"/>
</dbReference>
<dbReference type="HAMAP" id="MF_00720">
    <property type="entry name" value="PriB"/>
    <property type="match status" value="1"/>
</dbReference>